<dbReference type="InterPro" id="IPR023186">
    <property type="entry name" value="IUNH"/>
</dbReference>
<dbReference type="RefSeq" id="WP_040743584.1">
    <property type="nucleotide sequence ID" value="NZ_QJKF01000001.1"/>
</dbReference>
<reference evidence="4 5" key="1">
    <citation type="submission" date="2018-05" db="EMBL/GenBank/DDBJ databases">
        <title>Genomic Encyclopedia of Type Strains, Phase IV (KMG-IV): sequencing the most valuable type-strain genomes for metagenomic binning, comparative biology and taxonomic classification.</title>
        <authorList>
            <person name="Goeker M."/>
        </authorList>
    </citation>
    <scope>NUCLEOTIDE SEQUENCE [LARGE SCALE GENOMIC DNA]</scope>
    <source>
        <strain evidence="4 5">DSM 44704</strain>
    </source>
</reference>
<keyword evidence="5" id="KW-1185">Reference proteome</keyword>
<dbReference type="PANTHER" id="PTHR12304:SF4">
    <property type="entry name" value="URIDINE NUCLEOSIDASE"/>
    <property type="match status" value="1"/>
</dbReference>
<dbReference type="GO" id="GO:0006152">
    <property type="term" value="P:purine nucleoside catabolic process"/>
    <property type="evidence" value="ECO:0007669"/>
    <property type="project" value="TreeGrafter"/>
</dbReference>
<dbReference type="InterPro" id="IPR036452">
    <property type="entry name" value="Ribo_hydro-like"/>
</dbReference>
<dbReference type="EMBL" id="QJKF01000001">
    <property type="protein sequence ID" value="PXX71639.1"/>
    <property type="molecule type" value="Genomic_DNA"/>
</dbReference>
<dbReference type="Pfam" id="PF01156">
    <property type="entry name" value="IU_nuc_hydro"/>
    <property type="match status" value="1"/>
</dbReference>
<gene>
    <name evidence="4" type="ORF">DFR70_1011073</name>
</gene>
<feature type="domain" description="Inosine/uridine-preferring nucleoside hydrolase" evidence="3">
    <location>
        <begin position="54"/>
        <end position="299"/>
    </location>
</feature>
<proteinExistence type="predicted"/>
<dbReference type="GO" id="GO:0008477">
    <property type="term" value="F:purine nucleosidase activity"/>
    <property type="evidence" value="ECO:0007669"/>
    <property type="project" value="TreeGrafter"/>
</dbReference>
<evidence type="ECO:0000313" key="4">
    <source>
        <dbReference type="EMBL" id="PXX71639.1"/>
    </source>
</evidence>
<dbReference type="PANTHER" id="PTHR12304">
    <property type="entry name" value="INOSINE-URIDINE PREFERRING NUCLEOSIDE HYDROLASE"/>
    <property type="match status" value="1"/>
</dbReference>
<evidence type="ECO:0000256" key="1">
    <source>
        <dbReference type="ARBA" id="ARBA00022801"/>
    </source>
</evidence>
<dbReference type="OrthoDB" id="4513390at2"/>
<protein>
    <submittedName>
        <fullName evidence="4">Inosine-uridine nucleoside N-ribohydrolase</fullName>
    </submittedName>
</protein>
<organism evidence="4 5">
    <name type="scientific">Nocardia tenerifensis</name>
    <dbReference type="NCBI Taxonomy" id="228006"/>
    <lineage>
        <taxon>Bacteria</taxon>
        <taxon>Bacillati</taxon>
        <taxon>Actinomycetota</taxon>
        <taxon>Actinomycetes</taxon>
        <taxon>Mycobacteriales</taxon>
        <taxon>Nocardiaceae</taxon>
        <taxon>Nocardia</taxon>
    </lineage>
</organism>
<dbReference type="SUPFAM" id="SSF53590">
    <property type="entry name" value="Nucleoside hydrolase"/>
    <property type="match status" value="1"/>
</dbReference>
<evidence type="ECO:0000313" key="5">
    <source>
        <dbReference type="Proteomes" id="UP000247569"/>
    </source>
</evidence>
<dbReference type="Gene3D" id="3.90.245.10">
    <property type="entry name" value="Ribonucleoside hydrolase-like"/>
    <property type="match status" value="1"/>
</dbReference>
<sequence length="331" mass="36051">MGDTDTPEPYESLESQWASLLGFADRYRNLGYGPLADALREGGPPPPRVQGTPIIFDTRLGGDPGDAIALTCAARNLPELALVVTTDEHRGDDRARLARYVLDLNDRSDVPVVTGADLGNISYWVTDGFTPQQIPTQPDDLLTAVRAVCSRVDTPVRWIGTGPLTNLSYVLENAPELASQLAITQTGGAIPDGDRAERNFGLDPGAARRVVGAAQRLLLVTAEVSSRPETAVTPDSDLYQHLARPDAPAWARLLHTHFDRWYIESGPPSTQNAALTLGAALQLPFIDFTRASLTVDTDARIRIDAAGDPTWITTRADYPTFWGWLTKQLHY</sequence>
<evidence type="ECO:0000259" key="3">
    <source>
        <dbReference type="Pfam" id="PF01156"/>
    </source>
</evidence>
<accession>A0A318KFN0</accession>
<dbReference type="GO" id="GO:0005829">
    <property type="term" value="C:cytosol"/>
    <property type="evidence" value="ECO:0007669"/>
    <property type="project" value="TreeGrafter"/>
</dbReference>
<dbReference type="AlphaFoldDB" id="A0A318KFN0"/>
<comment type="caution">
    <text evidence="4">The sequence shown here is derived from an EMBL/GenBank/DDBJ whole genome shotgun (WGS) entry which is preliminary data.</text>
</comment>
<keyword evidence="1 4" id="KW-0378">Hydrolase</keyword>
<name>A0A318KFN0_9NOCA</name>
<evidence type="ECO:0000256" key="2">
    <source>
        <dbReference type="ARBA" id="ARBA00023295"/>
    </source>
</evidence>
<dbReference type="Proteomes" id="UP000247569">
    <property type="component" value="Unassembled WGS sequence"/>
</dbReference>
<keyword evidence="2" id="KW-0326">Glycosidase</keyword>
<dbReference type="InterPro" id="IPR001910">
    <property type="entry name" value="Inosine/uridine_hydrolase_dom"/>
</dbReference>